<comment type="caution">
    <text evidence="2">The sequence shown here is derived from an EMBL/GenBank/DDBJ whole genome shotgun (WGS) entry which is preliminary data.</text>
</comment>
<dbReference type="Proteomes" id="UP000050668">
    <property type="component" value="Unassembled WGS sequence"/>
</dbReference>
<feature type="transmembrane region" description="Helical" evidence="1">
    <location>
        <begin position="17"/>
        <end position="41"/>
    </location>
</feature>
<accession>A0ABR5K3L9</accession>
<dbReference type="EMBL" id="LGRV01000003">
    <property type="protein sequence ID" value="KOS69368.1"/>
    <property type="molecule type" value="Genomic_DNA"/>
</dbReference>
<protein>
    <submittedName>
        <fullName evidence="2">Uncharacterized protein</fullName>
    </submittedName>
</protein>
<evidence type="ECO:0000256" key="1">
    <source>
        <dbReference type="SAM" id="Phobius"/>
    </source>
</evidence>
<name>A0ABR5K3L9_9BACI</name>
<keyword evidence="1" id="KW-0812">Transmembrane</keyword>
<keyword evidence="1" id="KW-0472">Membrane</keyword>
<proteinExistence type="predicted"/>
<evidence type="ECO:0000313" key="3">
    <source>
        <dbReference type="Proteomes" id="UP000050668"/>
    </source>
</evidence>
<dbReference type="RefSeq" id="WP_053584236.1">
    <property type="nucleotide sequence ID" value="NZ_LGRV01000003.1"/>
</dbReference>
<sequence>MAFAFPQESSDASPNNAIYHIIILHPLSFIIKGLIHLQVLIEKANKHGKTIKTVIGEATFSDKENIEYTNEIIFSVASTKALLLFLQCL</sequence>
<keyword evidence="1" id="KW-1133">Transmembrane helix</keyword>
<organism evidence="2 3">
    <name type="scientific">Lysinibacillus contaminans</name>
    <dbReference type="NCBI Taxonomy" id="1293441"/>
    <lineage>
        <taxon>Bacteria</taxon>
        <taxon>Bacillati</taxon>
        <taxon>Bacillota</taxon>
        <taxon>Bacilli</taxon>
        <taxon>Bacillales</taxon>
        <taxon>Bacillaceae</taxon>
        <taxon>Lysinibacillus</taxon>
    </lineage>
</organism>
<evidence type="ECO:0000313" key="2">
    <source>
        <dbReference type="EMBL" id="KOS69368.1"/>
    </source>
</evidence>
<keyword evidence="3" id="KW-1185">Reference proteome</keyword>
<gene>
    <name evidence="2" type="ORF">AEA09_12900</name>
</gene>
<reference evidence="3" key="1">
    <citation type="submission" date="2015-07" db="EMBL/GenBank/DDBJ databases">
        <title>Fjat-14205 dsm 2895.</title>
        <authorList>
            <person name="Liu B."/>
            <person name="Wang J."/>
            <person name="Zhu Y."/>
            <person name="Liu G."/>
            <person name="Chen Q."/>
            <person name="Chen Z."/>
            <person name="Lan J."/>
            <person name="Che J."/>
            <person name="Ge C."/>
            <person name="Shi H."/>
            <person name="Pan Z."/>
            <person name="Liu X."/>
        </authorList>
    </citation>
    <scope>NUCLEOTIDE SEQUENCE [LARGE SCALE GENOMIC DNA]</scope>
    <source>
        <strain evidence="3">DSM 25560</strain>
    </source>
</reference>